<accession>A0A7S8C6H1</accession>
<dbReference type="Pfam" id="PF19455">
    <property type="entry name" value="DUF5993"/>
    <property type="match status" value="1"/>
</dbReference>
<dbReference type="KEGG" id="kmn:HW532_16900"/>
<gene>
    <name evidence="1" type="ORF">HW532_16900</name>
</gene>
<proteinExistence type="predicted"/>
<dbReference type="InterPro" id="IPR046035">
    <property type="entry name" value="DUF5993"/>
</dbReference>
<protein>
    <submittedName>
        <fullName evidence="1">Uncharacterized protein</fullName>
    </submittedName>
</protein>
<evidence type="ECO:0000313" key="2">
    <source>
        <dbReference type="Proteomes" id="UP000593594"/>
    </source>
</evidence>
<reference evidence="1 2" key="1">
    <citation type="submission" date="2020-06" db="EMBL/GenBank/DDBJ databases">
        <title>Genome sequence of 2 isolates from Red Sea Mangroves.</title>
        <authorList>
            <person name="Sefrji F."/>
            <person name="Michoud G."/>
            <person name="Merlino G."/>
            <person name="Daffonchio D."/>
        </authorList>
    </citation>
    <scope>NUCLEOTIDE SEQUENCE [LARGE SCALE GENOMIC DNA]</scope>
    <source>
        <strain evidence="1 2">R1DC25</strain>
    </source>
</reference>
<keyword evidence="2" id="KW-1185">Reference proteome</keyword>
<dbReference type="AlphaFoldDB" id="A0A7S8C6H1"/>
<name>A0A7S8C6H1_9HYPH</name>
<dbReference type="RefSeq" id="WP_213161593.1">
    <property type="nucleotide sequence ID" value="NZ_CP058214.1"/>
</dbReference>
<dbReference type="Proteomes" id="UP000593594">
    <property type="component" value="Chromosome"/>
</dbReference>
<dbReference type="EMBL" id="CP058214">
    <property type="protein sequence ID" value="QPC44227.1"/>
    <property type="molecule type" value="Genomic_DNA"/>
</dbReference>
<evidence type="ECO:0000313" key="1">
    <source>
        <dbReference type="EMBL" id="QPC44227.1"/>
    </source>
</evidence>
<sequence length="52" mass="5545">MYIAGVFLILTVTLIAAALASRRLAIALFAVSLAVMIAVYLHHATDTLPLSF</sequence>
<organism evidence="1 2">
    <name type="scientific">Kaustia mangrovi</name>
    <dbReference type="NCBI Taxonomy" id="2593653"/>
    <lineage>
        <taxon>Bacteria</taxon>
        <taxon>Pseudomonadati</taxon>
        <taxon>Pseudomonadota</taxon>
        <taxon>Alphaproteobacteria</taxon>
        <taxon>Hyphomicrobiales</taxon>
        <taxon>Parvibaculaceae</taxon>
        <taxon>Kaustia</taxon>
    </lineage>
</organism>